<proteinExistence type="predicted"/>
<protein>
    <submittedName>
        <fullName evidence="1">Uncharacterized protein</fullName>
    </submittedName>
</protein>
<dbReference type="AlphaFoldDB" id="A0A0E9SSA3"/>
<accession>A0A0E9SSA3</accession>
<sequence>MESKLPVLGAWTILSLLMVTALRNACHLRKRTKVVVCKMVWAVAMESRVT</sequence>
<dbReference type="EMBL" id="GBXM01064376">
    <property type="protein sequence ID" value="JAH44201.1"/>
    <property type="molecule type" value="Transcribed_RNA"/>
</dbReference>
<organism evidence="1">
    <name type="scientific">Anguilla anguilla</name>
    <name type="common">European freshwater eel</name>
    <name type="synonym">Muraena anguilla</name>
    <dbReference type="NCBI Taxonomy" id="7936"/>
    <lineage>
        <taxon>Eukaryota</taxon>
        <taxon>Metazoa</taxon>
        <taxon>Chordata</taxon>
        <taxon>Craniata</taxon>
        <taxon>Vertebrata</taxon>
        <taxon>Euteleostomi</taxon>
        <taxon>Actinopterygii</taxon>
        <taxon>Neopterygii</taxon>
        <taxon>Teleostei</taxon>
        <taxon>Anguilliformes</taxon>
        <taxon>Anguillidae</taxon>
        <taxon>Anguilla</taxon>
    </lineage>
</organism>
<reference evidence="1" key="1">
    <citation type="submission" date="2014-11" db="EMBL/GenBank/DDBJ databases">
        <authorList>
            <person name="Amaro Gonzalez C."/>
        </authorList>
    </citation>
    <scope>NUCLEOTIDE SEQUENCE</scope>
</reference>
<reference evidence="1" key="2">
    <citation type="journal article" date="2015" name="Fish Shellfish Immunol.">
        <title>Early steps in the European eel (Anguilla anguilla)-Vibrio vulnificus interaction in the gills: Role of the RtxA13 toxin.</title>
        <authorList>
            <person name="Callol A."/>
            <person name="Pajuelo D."/>
            <person name="Ebbesson L."/>
            <person name="Teles M."/>
            <person name="MacKenzie S."/>
            <person name="Amaro C."/>
        </authorList>
    </citation>
    <scope>NUCLEOTIDE SEQUENCE</scope>
</reference>
<evidence type="ECO:0000313" key="1">
    <source>
        <dbReference type="EMBL" id="JAH44201.1"/>
    </source>
</evidence>
<name>A0A0E9SSA3_ANGAN</name>